<dbReference type="Proteomes" id="UP000825935">
    <property type="component" value="Chromosome 20"/>
</dbReference>
<dbReference type="EMBL" id="CM035425">
    <property type="protein sequence ID" value="KAH7332332.1"/>
    <property type="molecule type" value="Genomic_DNA"/>
</dbReference>
<feature type="region of interest" description="Disordered" evidence="1">
    <location>
        <begin position="40"/>
        <end position="64"/>
    </location>
</feature>
<sequence length="137" mass="15732">MRLGCETKNVTEDAVTGVLTDRDVLLKSFNDDTQTVYGCEHKNSNLQSSTDSSDSSTEPRSKQKISTPEFLMTVIEYGQELPLPSAQYWEIYILWYIDDCVLFYISHTSHSYLWLQQLYEPFDTGIMILQILCSSIP</sequence>
<dbReference type="AlphaFoldDB" id="A0A8T2SIL6"/>
<name>A0A8T2SIL6_CERRI</name>
<organism evidence="2 3">
    <name type="scientific">Ceratopteris richardii</name>
    <name type="common">Triangle waterfern</name>
    <dbReference type="NCBI Taxonomy" id="49495"/>
    <lineage>
        <taxon>Eukaryota</taxon>
        <taxon>Viridiplantae</taxon>
        <taxon>Streptophyta</taxon>
        <taxon>Embryophyta</taxon>
        <taxon>Tracheophyta</taxon>
        <taxon>Polypodiopsida</taxon>
        <taxon>Polypodiidae</taxon>
        <taxon>Polypodiales</taxon>
        <taxon>Pteridineae</taxon>
        <taxon>Pteridaceae</taxon>
        <taxon>Parkerioideae</taxon>
        <taxon>Ceratopteris</taxon>
    </lineage>
</organism>
<reference evidence="2" key="1">
    <citation type="submission" date="2021-08" db="EMBL/GenBank/DDBJ databases">
        <title>WGS assembly of Ceratopteris richardii.</title>
        <authorList>
            <person name="Marchant D.B."/>
            <person name="Chen G."/>
            <person name="Jenkins J."/>
            <person name="Shu S."/>
            <person name="Leebens-Mack J."/>
            <person name="Grimwood J."/>
            <person name="Schmutz J."/>
            <person name="Soltis P."/>
            <person name="Soltis D."/>
            <person name="Chen Z.-H."/>
        </authorList>
    </citation>
    <scope>NUCLEOTIDE SEQUENCE</scope>
    <source>
        <strain evidence="2">Whitten #5841</strain>
        <tissue evidence="2">Leaf</tissue>
    </source>
</reference>
<comment type="caution">
    <text evidence="2">The sequence shown here is derived from an EMBL/GenBank/DDBJ whole genome shotgun (WGS) entry which is preliminary data.</text>
</comment>
<proteinExistence type="predicted"/>
<gene>
    <name evidence="2" type="ORF">KP509_20G082500</name>
</gene>
<accession>A0A8T2SIL6</accession>
<evidence type="ECO:0000313" key="3">
    <source>
        <dbReference type="Proteomes" id="UP000825935"/>
    </source>
</evidence>
<protein>
    <submittedName>
        <fullName evidence="2">Uncharacterized protein</fullName>
    </submittedName>
</protein>
<evidence type="ECO:0000256" key="1">
    <source>
        <dbReference type="SAM" id="MobiDB-lite"/>
    </source>
</evidence>
<evidence type="ECO:0000313" key="2">
    <source>
        <dbReference type="EMBL" id="KAH7332332.1"/>
    </source>
</evidence>
<keyword evidence="3" id="KW-1185">Reference proteome</keyword>